<feature type="non-terminal residue" evidence="1">
    <location>
        <position position="170"/>
    </location>
</feature>
<comment type="caution">
    <text evidence="1">The sequence shown here is derived from an EMBL/GenBank/DDBJ whole genome shotgun (WGS) entry which is preliminary data.</text>
</comment>
<gene>
    <name evidence="1" type="ORF">EV182_002206</name>
</gene>
<dbReference type="EMBL" id="JAMZIH010000427">
    <property type="protein sequence ID" value="KAJ1679362.1"/>
    <property type="molecule type" value="Genomic_DNA"/>
</dbReference>
<proteinExistence type="predicted"/>
<name>A0ACC1HVU6_9FUNG</name>
<sequence>MSQGNNIKVLARFRPQNSREIQEGGVEIVEITDHTAVHIKSDEFKGTFAFDRCFGKATTQAEFFEYAVRPTLDDVFNGYNGTVFCYGQTGSGKTFTMMGGDIEDEELKGVIPRIVEGIFTRILESPPTFEYMVEVSYMEIYMERIRDLLETKPGQSTNLQIHESKTQGVY</sequence>
<evidence type="ECO:0000313" key="2">
    <source>
        <dbReference type="Proteomes" id="UP001145114"/>
    </source>
</evidence>
<dbReference type="Proteomes" id="UP001145114">
    <property type="component" value="Unassembled WGS sequence"/>
</dbReference>
<evidence type="ECO:0000313" key="1">
    <source>
        <dbReference type="EMBL" id="KAJ1679362.1"/>
    </source>
</evidence>
<reference evidence="1" key="1">
    <citation type="submission" date="2022-06" db="EMBL/GenBank/DDBJ databases">
        <title>Phylogenomic reconstructions and comparative analyses of Kickxellomycotina fungi.</title>
        <authorList>
            <person name="Reynolds N.K."/>
            <person name="Stajich J.E."/>
            <person name="Barry K."/>
            <person name="Grigoriev I.V."/>
            <person name="Crous P."/>
            <person name="Smith M.E."/>
        </authorList>
    </citation>
    <scope>NUCLEOTIDE SEQUENCE</scope>
    <source>
        <strain evidence="1">RSA 2271</strain>
    </source>
</reference>
<organism evidence="1 2">
    <name type="scientific">Spiromyces aspiralis</name>
    <dbReference type="NCBI Taxonomy" id="68401"/>
    <lineage>
        <taxon>Eukaryota</taxon>
        <taxon>Fungi</taxon>
        <taxon>Fungi incertae sedis</taxon>
        <taxon>Zoopagomycota</taxon>
        <taxon>Kickxellomycotina</taxon>
        <taxon>Kickxellomycetes</taxon>
        <taxon>Kickxellales</taxon>
        <taxon>Kickxellaceae</taxon>
        <taxon>Spiromyces</taxon>
    </lineage>
</organism>
<accession>A0ACC1HVU6</accession>
<keyword evidence="2" id="KW-1185">Reference proteome</keyword>
<protein>
    <submittedName>
        <fullName evidence="1">Uncharacterized protein</fullName>
    </submittedName>
</protein>